<evidence type="ECO:0000313" key="3">
    <source>
        <dbReference type="Proteomes" id="UP000299102"/>
    </source>
</evidence>
<keyword evidence="3" id="KW-1185">Reference proteome</keyword>
<dbReference type="OrthoDB" id="8123886at2759"/>
<feature type="region of interest" description="Disordered" evidence="1">
    <location>
        <begin position="322"/>
        <end position="369"/>
    </location>
</feature>
<feature type="compositionally biased region" description="Low complexity" evidence="1">
    <location>
        <begin position="322"/>
        <end position="347"/>
    </location>
</feature>
<dbReference type="AlphaFoldDB" id="A0A4C1Y8S9"/>
<organism evidence="2 3">
    <name type="scientific">Eumeta variegata</name>
    <name type="common">Bagworm moth</name>
    <name type="synonym">Eumeta japonica</name>
    <dbReference type="NCBI Taxonomy" id="151549"/>
    <lineage>
        <taxon>Eukaryota</taxon>
        <taxon>Metazoa</taxon>
        <taxon>Ecdysozoa</taxon>
        <taxon>Arthropoda</taxon>
        <taxon>Hexapoda</taxon>
        <taxon>Insecta</taxon>
        <taxon>Pterygota</taxon>
        <taxon>Neoptera</taxon>
        <taxon>Endopterygota</taxon>
        <taxon>Lepidoptera</taxon>
        <taxon>Glossata</taxon>
        <taxon>Ditrysia</taxon>
        <taxon>Tineoidea</taxon>
        <taxon>Psychidae</taxon>
        <taxon>Oiketicinae</taxon>
        <taxon>Eumeta</taxon>
    </lineage>
</organism>
<accession>A0A4C1Y8S9</accession>
<dbReference type="EMBL" id="BGZK01001141">
    <property type="protein sequence ID" value="GBP72328.1"/>
    <property type="molecule type" value="Genomic_DNA"/>
</dbReference>
<gene>
    <name evidence="2" type="primary">ORF1</name>
    <name evidence="2" type="ORF">EVAR_90424_1</name>
</gene>
<dbReference type="Proteomes" id="UP000299102">
    <property type="component" value="Unassembled WGS sequence"/>
</dbReference>
<comment type="caution">
    <text evidence="2">The sequence shown here is derived from an EMBL/GenBank/DDBJ whole genome shotgun (WGS) entry which is preliminary data.</text>
</comment>
<evidence type="ECO:0000256" key="1">
    <source>
        <dbReference type="SAM" id="MobiDB-lite"/>
    </source>
</evidence>
<evidence type="ECO:0000313" key="2">
    <source>
        <dbReference type="EMBL" id="GBP72328.1"/>
    </source>
</evidence>
<sequence length="589" mass="66140">MRLSLSRILLKERASLIERPSSRARPAGELEKYLADETTKINDKGDTRCVGLTTSTEYFLRRNSSTLRRFEIHHPVNCQSGRLVRCNSSSLVGQLAKVAQSYLTSASAVVKVDGRICGYGLNGREVLSGYVCVSMSFAQTPPREPALRISFTVASEYGLLRWVGKVMNCVSMFRLICCSTRFTIGGRSTTARDAFFFWLDAHEVEIFTDERYPATQPIDRTMWRCYTEFDRGHFPLHDEIREGRPSTANADENVVTVRQIFEENRRITNEEIRGHLRIGDETWICCCMLERKQQSSVWVFEGENNPTKLKQARSVVSIRSCSCESSPSPSVSSGKRSSSALSSNESSEQFDVHSDDTVKGSEDESGTPLTKIVTAGASVNNLKIKNNIPTALLRARPLPLVYLKNKSRWNAVSSECSRLHIHFIKAQNTVHGIKITLNSTDDFRKLNNYLINSNIPCHTFVLEEERKIKIVVKGVPTEIGSDEVKYNFQQQGYSVHAGHRMHRRNGSVLGMVLEILDKSEKAKDIVKNLSKICGLSGITVEVPYRRGMPGQCHRCHLCGHAAANSHAQPLCVKCKVPHWTKECECTKEA</sequence>
<proteinExistence type="predicted"/>
<feature type="compositionally biased region" description="Basic and acidic residues" evidence="1">
    <location>
        <begin position="350"/>
        <end position="362"/>
    </location>
</feature>
<reference evidence="2 3" key="1">
    <citation type="journal article" date="2019" name="Commun. Biol.">
        <title>The bagworm genome reveals a unique fibroin gene that provides high tensile strength.</title>
        <authorList>
            <person name="Kono N."/>
            <person name="Nakamura H."/>
            <person name="Ohtoshi R."/>
            <person name="Tomita M."/>
            <person name="Numata K."/>
            <person name="Arakawa K."/>
        </authorList>
    </citation>
    <scope>NUCLEOTIDE SEQUENCE [LARGE SCALE GENOMIC DNA]</scope>
</reference>
<name>A0A4C1Y8S9_EUMVA</name>
<protein>
    <submittedName>
        <fullName evidence="2">Nucleic-acid-binding protein from transposon X-element</fullName>
    </submittedName>
</protein>